<evidence type="ECO:0000313" key="2">
    <source>
        <dbReference type="Proteomes" id="UP000008311"/>
    </source>
</evidence>
<name>B9RFP3_RICCO</name>
<dbReference type="EMBL" id="EQ973777">
    <property type="protein sequence ID" value="EEF50014.1"/>
    <property type="molecule type" value="Genomic_DNA"/>
</dbReference>
<reference evidence="2" key="1">
    <citation type="journal article" date="2010" name="Nat. Biotechnol.">
        <title>Draft genome sequence of the oilseed species Ricinus communis.</title>
        <authorList>
            <person name="Chan A.P."/>
            <person name="Crabtree J."/>
            <person name="Zhao Q."/>
            <person name="Lorenzi H."/>
            <person name="Orvis J."/>
            <person name="Puiu D."/>
            <person name="Melake-Berhan A."/>
            <person name="Jones K.M."/>
            <person name="Redman J."/>
            <person name="Chen G."/>
            <person name="Cahoon E.B."/>
            <person name="Gedil M."/>
            <person name="Stanke M."/>
            <person name="Haas B.J."/>
            <person name="Wortman J.R."/>
            <person name="Fraser-Liggett C.M."/>
            <person name="Ravel J."/>
            <person name="Rabinowicz P.D."/>
        </authorList>
    </citation>
    <scope>NUCLEOTIDE SEQUENCE [LARGE SCALE GENOMIC DNA]</scope>
    <source>
        <strain evidence="2">cv. Hale</strain>
    </source>
</reference>
<sequence>MSRTQLPQEIFNLFDRIIVLGNGYFLFQGSHQDAVPYFAKLGFTEPLHVWKILQLEMVPNTWYQTKSNSLYPQ</sequence>
<dbReference type="AlphaFoldDB" id="B9RFP3"/>
<evidence type="ECO:0000313" key="1">
    <source>
        <dbReference type="EMBL" id="EEF50014.1"/>
    </source>
</evidence>
<proteinExistence type="predicted"/>
<keyword evidence="2" id="KW-1185">Reference proteome</keyword>
<protein>
    <submittedName>
        <fullName evidence="1">Uncharacterized protein</fullName>
    </submittedName>
</protein>
<dbReference type="Proteomes" id="UP000008311">
    <property type="component" value="Unassembled WGS sequence"/>
</dbReference>
<gene>
    <name evidence="1" type="ORF">RCOM_1436180</name>
</gene>
<dbReference type="InParanoid" id="B9RFP3"/>
<organism evidence="1 2">
    <name type="scientific">Ricinus communis</name>
    <name type="common">Castor bean</name>
    <dbReference type="NCBI Taxonomy" id="3988"/>
    <lineage>
        <taxon>Eukaryota</taxon>
        <taxon>Viridiplantae</taxon>
        <taxon>Streptophyta</taxon>
        <taxon>Embryophyta</taxon>
        <taxon>Tracheophyta</taxon>
        <taxon>Spermatophyta</taxon>
        <taxon>Magnoliopsida</taxon>
        <taxon>eudicotyledons</taxon>
        <taxon>Gunneridae</taxon>
        <taxon>Pentapetalae</taxon>
        <taxon>rosids</taxon>
        <taxon>fabids</taxon>
        <taxon>Malpighiales</taxon>
        <taxon>Euphorbiaceae</taxon>
        <taxon>Acalyphoideae</taxon>
        <taxon>Acalypheae</taxon>
        <taxon>Ricinus</taxon>
    </lineage>
</organism>
<accession>B9RFP3</accession>